<comment type="similarity">
    <text evidence="2 6">Belongs to the 2-oxoacid dehydrogenase family.</text>
</comment>
<evidence type="ECO:0000313" key="10">
    <source>
        <dbReference type="Proteomes" id="UP001389717"/>
    </source>
</evidence>
<dbReference type="PROSITE" id="PS50968">
    <property type="entry name" value="BIOTINYL_LIPOYL"/>
    <property type="match status" value="1"/>
</dbReference>
<proteinExistence type="inferred from homology"/>
<dbReference type="InterPro" id="IPR050743">
    <property type="entry name" value="2-oxoacid_DH_E2_comp"/>
</dbReference>
<dbReference type="GO" id="GO:0016746">
    <property type="term" value="F:acyltransferase activity"/>
    <property type="evidence" value="ECO:0007669"/>
    <property type="project" value="UniProtKB-KW"/>
</dbReference>
<feature type="domain" description="Lipoyl-binding" evidence="7">
    <location>
        <begin position="1"/>
        <end position="75"/>
    </location>
</feature>
<dbReference type="Pfam" id="PF00364">
    <property type="entry name" value="Biotin_lipoyl"/>
    <property type="match status" value="1"/>
</dbReference>
<dbReference type="EC" id="2.3.1.-" evidence="6"/>
<dbReference type="CDD" id="cd06849">
    <property type="entry name" value="lipoyl_domain"/>
    <property type="match status" value="1"/>
</dbReference>
<evidence type="ECO:0000256" key="6">
    <source>
        <dbReference type="RuleBase" id="RU003423"/>
    </source>
</evidence>
<dbReference type="Gene3D" id="4.10.320.10">
    <property type="entry name" value="E3-binding domain"/>
    <property type="match status" value="1"/>
</dbReference>
<keyword evidence="5 6" id="KW-0012">Acyltransferase</keyword>
<feature type="domain" description="Peripheral subunit-binding (PSBD)" evidence="8">
    <location>
        <begin position="99"/>
        <end position="136"/>
    </location>
</feature>
<dbReference type="SUPFAM" id="SSF47005">
    <property type="entry name" value="Peripheral subunit-binding domain of 2-oxo acid dehydrogenase complex"/>
    <property type="match status" value="1"/>
</dbReference>
<keyword evidence="10" id="KW-1185">Reference proteome</keyword>
<evidence type="ECO:0000259" key="8">
    <source>
        <dbReference type="PROSITE" id="PS51826"/>
    </source>
</evidence>
<dbReference type="Gene3D" id="2.40.50.100">
    <property type="match status" value="1"/>
</dbReference>
<keyword evidence="3 6" id="KW-0808">Transferase</keyword>
<dbReference type="Proteomes" id="UP001389717">
    <property type="component" value="Unassembled WGS sequence"/>
</dbReference>
<dbReference type="InterPro" id="IPR000089">
    <property type="entry name" value="Biotin_lipoyl"/>
</dbReference>
<name>A0ABU9K6I8_9BACI</name>
<accession>A0ABU9K6I8</accession>
<evidence type="ECO:0000256" key="4">
    <source>
        <dbReference type="ARBA" id="ARBA00022823"/>
    </source>
</evidence>
<evidence type="ECO:0000259" key="7">
    <source>
        <dbReference type="PROSITE" id="PS50968"/>
    </source>
</evidence>
<organism evidence="9 10">
    <name type="scientific">Rossellomorea oryzaecorticis</name>
    <dbReference type="NCBI Taxonomy" id="1396505"/>
    <lineage>
        <taxon>Bacteria</taxon>
        <taxon>Bacillati</taxon>
        <taxon>Bacillota</taxon>
        <taxon>Bacilli</taxon>
        <taxon>Bacillales</taxon>
        <taxon>Bacillaceae</taxon>
        <taxon>Rossellomorea</taxon>
    </lineage>
</organism>
<dbReference type="InterPro" id="IPR036625">
    <property type="entry name" value="E3-bd_dom_sf"/>
</dbReference>
<evidence type="ECO:0000256" key="5">
    <source>
        <dbReference type="ARBA" id="ARBA00023315"/>
    </source>
</evidence>
<dbReference type="SUPFAM" id="SSF51230">
    <property type="entry name" value="Single hybrid motif"/>
    <property type="match status" value="1"/>
</dbReference>
<dbReference type="PANTHER" id="PTHR43178:SF5">
    <property type="entry name" value="LIPOAMIDE ACYLTRANSFERASE COMPONENT OF BRANCHED-CHAIN ALPHA-KETO ACID DEHYDROGENASE COMPLEX, MITOCHONDRIAL"/>
    <property type="match status" value="1"/>
</dbReference>
<dbReference type="Gene3D" id="3.30.559.10">
    <property type="entry name" value="Chloramphenicol acetyltransferase-like domain"/>
    <property type="match status" value="1"/>
</dbReference>
<dbReference type="PROSITE" id="PS51826">
    <property type="entry name" value="PSBD"/>
    <property type="match status" value="1"/>
</dbReference>
<gene>
    <name evidence="9" type="ORF">AAEO50_04820</name>
</gene>
<dbReference type="InterPro" id="IPR001078">
    <property type="entry name" value="2-oxoacid_DH_actylTfrase"/>
</dbReference>
<evidence type="ECO:0000313" key="9">
    <source>
        <dbReference type="EMBL" id="MEL3971597.1"/>
    </source>
</evidence>
<evidence type="ECO:0000256" key="1">
    <source>
        <dbReference type="ARBA" id="ARBA00001938"/>
    </source>
</evidence>
<evidence type="ECO:0000256" key="2">
    <source>
        <dbReference type="ARBA" id="ARBA00007317"/>
    </source>
</evidence>
<dbReference type="InterPro" id="IPR023213">
    <property type="entry name" value="CAT-like_dom_sf"/>
</dbReference>
<dbReference type="EMBL" id="JBBYAF010000006">
    <property type="protein sequence ID" value="MEL3971597.1"/>
    <property type="molecule type" value="Genomic_DNA"/>
</dbReference>
<protein>
    <recommendedName>
        <fullName evidence="6">Dihydrolipoamide acetyltransferase component of pyruvate dehydrogenase complex</fullName>
        <ecNumber evidence="6">2.3.1.-</ecNumber>
    </recommendedName>
</protein>
<sequence>MEVKLHDIGEGMTEANVNHFLVKAGDTVKADQPLVEVQTDKMTAEIPAPFSGRIKELTVGEGETIPVGTTVLLMEKEEGATEAVSAPKKPQGIRARRVLASPYTRKIARENGVDLDQITGSGAGGRIMDEDVYSFIQGESKQESAEPTVSTKAATEVREMDRVVCVKDSTTIPFRGRRKQIASKMTHSLRTIAHCTHFEEIDVTNLLEWKETVRDKGQSISMGAYFIKVISICLKEFPVFNAVLDEKKECVHLKPDHNIGIATDTEDGLIVPVIRNVESKSMKDIHEEMKELTLKAQENKLAVKDMTGGTFTVSNVGPLNGSIGATPIINEPEVGLLAFHKTKKRPMVNHEDEIVIRSMMNVSMSFDHRVVDGGTAVRFTNRLRDLIEEPQTLLLELI</sequence>
<dbReference type="PANTHER" id="PTHR43178">
    <property type="entry name" value="DIHYDROLIPOAMIDE ACETYLTRANSFERASE COMPONENT OF PYRUVATE DEHYDROGENASE COMPLEX"/>
    <property type="match status" value="1"/>
</dbReference>
<dbReference type="Pfam" id="PF00198">
    <property type="entry name" value="2-oxoacid_dh"/>
    <property type="match status" value="1"/>
</dbReference>
<dbReference type="Pfam" id="PF02817">
    <property type="entry name" value="E3_binding"/>
    <property type="match status" value="1"/>
</dbReference>
<dbReference type="InterPro" id="IPR004167">
    <property type="entry name" value="PSBD"/>
</dbReference>
<dbReference type="InterPro" id="IPR011053">
    <property type="entry name" value="Single_hybrid_motif"/>
</dbReference>
<comment type="cofactor">
    <cofactor evidence="1 6">
        <name>(R)-lipoate</name>
        <dbReference type="ChEBI" id="CHEBI:83088"/>
    </cofactor>
</comment>
<comment type="caution">
    <text evidence="9">The sequence shown here is derived from an EMBL/GenBank/DDBJ whole genome shotgun (WGS) entry which is preliminary data.</text>
</comment>
<dbReference type="SUPFAM" id="SSF52777">
    <property type="entry name" value="CoA-dependent acyltransferases"/>
    <property type="match status" value="1"/>
</dbReference>
<keyword evidence="4 6" id="KW-0450">Lipoyl</keyword>
<reference evidence="9 10" key="1">
    <citation type="submission" date="2024-04" db="EMBL/GenBank/DDBJ databases">
        <title>Bacillus oryzaecorticis sp. nov., a moderately halophilic bacterium isolated from rice husks.</title>
        <authorList>
            <person name="Zhu H.-S."/>
        </authorList>
    </citation>
    <scope>NUCLEOTIDE SEQUENCE [LARGE SCALE GENOMIC DNA]</scope>
    <source>
        <strain evidence="9 10">ZC255</strain>
    </source>
</reference>
<evidence type="ECO:0000256" key="3">
    <source>
        <dbReference type="ARBA" id="ARBA00022679"/>
    </source>
</evidence>
<dbReference type="RefSeq" id="WP_341981048.1">
    <property type="nucleotide sequence ID" value="NZ_JBBYAF010000006.1"/>
</dbReference>